<dbReference type="AlphaFoldDB" id="X0WCK6"/>
<dbReference type="PANTHER" id="PTHR43716:SF1">
    <property type="entry name" value="D-2-HYDROXYGLUTARATE DEHYDROGENASE, MITOCHONDRIAL"/>
    <property type="match status" value="1"/>
</dbReference>
<comment type="cofactor">
    <cofactor evidence="1">
        <name>FAD</name>
        <dbReference type="ChEBI" id="CHEBI:57692"/>
    </cofactor>
</comment>
<dbReference type="PANTHER" id="PTHR43716">
    <property type="entry name" value="D-2-HYDROXYGLUTARATE DEHYDROGENASE, MITOCHONDRIAL"/>
    <property type="match status" value="1"/>
</dbReference>
<proteinExistence type="predicted"/>
<reference evidence="6" key="1">
    <citation type="journal article" date="2014" name="Front. Microbiol.">
        <title>High frequency of phylogenetically diverse reductive dehalogenase-homologous genes in deep subseafloor sedimentary metagenomes.</title>
        <authorList>
            <person name="Kawai M."/>
            <person name="Futagami T."/>
            <person name="Toyoda A."/>
            <person name="Takaki Y."/>
            <person name="Nishi S."/>
            <person name="Hori S."/>
            <person name="Arai W."/>
            <person name="Tsubouchi T."/>
            <person name="Morono Y."/>
            <person name="Uchiyama I."/>
            <person name="Ito T."/>
            <person name="Fujiyama A."/>
            <person name="Inagaki F."/>
            <person name="Takami H."/>
        </authorList>
    </citation>
    <scope>NUCLEOTIDE SEQUENCE</scope>
    <source>
        <strain evidence="6">Expedition CK06-06</strain>
    </source>
</reference>
<keyword evidence="4" id="KW-0560">Oxidoreductase</keyword>
<name>X0WCK6_9ZZZZ</name>
<keyword evidence="2" id="KW-0285">Flavoprotein</keyword>
<evidence type="ECO:0000256" key="2">
    <source>
        <dbReference type="ARBA" id="ARBA00022630"/>
    </source>
</evidence>
<dbReference type="Gene3D" id="3.30.70.2190">
    <property type="match status" value="1"/>
</dbReference>
<evidence type="ECO:0000256" key="3">
    <source>
        <dbReference type="ARBA" id="ARBA00022827"/>
    </source>
</evidence>
<dbReference type="GO" id="GO:0016491">
    <property type="term" value="F:oxidoreductase activity"/>
    <property type="evidence" value="ECO:0007669"/>
    <property type="project" value="UniProtKB-KW"/>
</dbReference>
<dbReference type="InterPro" id="IPR004113">
    <property type="entry name" value="FAD-bd_oxidored_4_C"/>
</dbReference>
<dbReference type="GO" id="GO:0022904">
    <property type="term" value="P:respiratory electron transport chain"/>
    <property type="evidence" value="ECO:0007669"/>
    <property type="project" value="TreeGrafter"/>
</dbReference>
<sequence length="257" mass="27217">LPKETVGMHWPSLLAGSEGTLAVVTAARLRLVPWFNQTITALIAVETLDHAVDLLGRLRRHVASLDAVELIEPTAMELVAGHLDRSPPITAPVGGSYLMIDCADHLDPSRVLLDAISGAPGIVDAAATTDAPRRDDLLQFRDRITEAVSAAATATGQPTFKLDVAVPVPSLRKLLTIAQQAADTDGARLIPFGHLAEGNLHLNYLGATNTERIAETVLNAVTDLGGTISAEHGIGIAKTRWLHLIREAGDLAAQRAI</sequence>
<dbReference type="EMBL" id="BARS01035771">
    <property type="protein sequence ID" value="GAG22313.1"/>
    <property type="molecule type" value="Genomic_DNA"/>
</dbReference>
<dbReference type="Gene3D" id="3.30.70.2740">
    <property type="match status" value="1"/>
</dbReference>
<feature type="non-terminal residue" evidence="6">
    <location>
        <position position="1"/>
    </location>
</feature>
<dbReference type="Gene3D" id="3.30.465.10">
    <property type="match status" value="1"/>
</dbReference>
<comment type="caution">
    <text evidence="6">The sequence shown here is derived from an EMBL/GenBank/DDBJ whole genome shotgun (WGS) entry which is preliminary data.</text>
</comment>
<dbReference type="InterPro" id="IPR016164">
    <property type="entry name" value="FAD-linked_Oxase-like_C"/>
</dbReference>
<evidence type="ECO:0000259" key="5">
    <source>
        <dbReference type="Pfam" id="PF02913"/>
    </source>
</evidence>
<feature type="domain" description="FAD-binding oxidoreductase/transferase type 4 C-terminal" evidence="5">
    <location>
        <begin position="39"/>
        <end position="257"/>
    </location>
</feature>
<dbReference type="GO" id="GO:0050660">
    <property type="term" value="F:flavin adenine dinucleotide binding"/>
    <property type="evidence" value="ECO:0007669"/>
    <property type="project" value="InterPro"/>
</dbReference>
<evidence type="ECO:0000256" key="4">
    <source>
        <dbReference type="ARBA" id="ARBA00023002"/>
    </source>
</evidence>
<dbReference type="Pfam" id="PF02913">
    <property type="entry name" value="FAD-oxidase_C"/>
    <property type="match status" value="1"/>
</dbReference>
<organism evidence="6">
    <name type="scientific">marine sediment metagenome</name>
    <dbReference type="NCBI Taxonomy" id="412755"/>
    <lineage>
        <taxon>unclassified sequences</taxon>
        <taxon>metagenomes</taxon>
        <taxon>ecological metagenomes</taxon>
    </lineage>
</organism>
<accession>X0WCK6</accession>
<evidence type="ECO:0000256" key="1">
    <source>
        <dbReference type="ARBA" id="ARBA00001974"/>
    </source>
</evidence>
<dbReference type="InterPro" id="IPR051264">
    <property type="entry name" value="FAD-oxidored/transferase_4"/>
</dbReference>
<protein>
    <recommendedName>
        <fullName evidence="5">FAD-binding oxidoreductase/transferase type 4 C-terminal domain-containing protein</fullName>
    </recommendedName>
</protein>
<evidence type="ECO:0000313" key="6">
    <source>
        <dbReference type="EMBL" id="GAG22313.1"/>
    </source>
</evidence>
<dbReference type="InterPro" id="IPR016169">
    <property type="entry name" value="FAD-bd_PCMH_sub2"/>
</dbReference>
<dbReference type="SUPFAM" id="SSF55103">
    <property type="entry name" value="FAD-linked oxidases, C-terminal domain"/>
    <property type="match status" value="1"/>
</dbReference>
<gene>
    <name evidence="6" type="ORF">S01H1_55073</name>
</gene>
<keyword evidence="3" id="KW-0274">FAD</keyword>
<feature type="non-terminal residue" evidence="6">
    <location>
        <position position="257"/>
    </location>
</feature>